<dbReference type="Proteomes" id="UP000008898">
    <property type="component" value="Chromosome"/>
</dbReference>
<evidence type="ECO:0000313" key="3">
    <source>
        <dbReference type="Proteomes" id="UP000008898"/>
    </source>
</evidence>
<dbReference type="PANTHER" id="PTHR33840">
    <property type="match status" value="1"/>
</dbReference>
<dbReference type="Pfam" id="PF09994">
    <property type="entry name" value="T6SS_Tle1-like_cat"/>
    <property type="match status" value="1"/>
</dbReference>
<reference evidence="3" key="1">
    <citation type="submission" date="2009-07" db="EMBL/GenBank/DDBJ databases">
        <title>Complete genome sequence of Zobellia galactanivorans Dsij.</title>
        <authorList>
            <consortium name="Genoscope - CEA"/>
        </authorList>
    </citation>
    <scope>NUCLEOTIDE SEQUENCE [LARGE SCALE GENOMIC DNA]</scope>
    <source>
        <strain evidence="3">DSM 12802 / CCUG 47099 / CIP 106680 / NCIMB 13871 / Dsij</strain>
    </source>
</reference>
<dbReference type="PATRIC" id="fig|63186.3.peg.422"/>
<accession>G0L9D6</accession>
<protein>
    <recommendedName>
        <fullName evidence="1">T6SS Phospholipase effector Tle1-like catalytic domain-containing protein</fullName>
    </recommendedName>
</protein>
<organism evidence="2 3">
    <name type="scientific">Zobellia galactanivorans (strain DSM 12802 / CCUG 47099 / CIP 106680 / NCIMB 13871 / Dsij)</name>
    <dbReference type="NCBI Taxonomy" id="63186"/>
    <lineage>
        <taxon>Bacteria</taxon>
        <taxon>Pseudomonadati</taxon>
        <taxon>Bacteroidota</taxon>
        <taxon>Flavobacteriia</taxon>
        <taxon>Flavobacteriales</taxon>
        <taxon>Flavobacteriaceae</taxon>
        <taxon>Zobellia</taxon>
    </lineage>
</organism>
<keyword evidence="3" id="KW-1185">Reference proteome</keyword>
<dbReference type="KEGG" id="zga:ZOBELLIA_421"/>
<evidence type="ECO:0000259" key="1">
    <source>
        <dbReference type="Pfam" id="PF09994"/>
    </source>
</evidence>
<reference evidence="2 3" key="2">
    <citation type="journal article" date="2012" name="Environ. Microbiol.">
        <title>Characterization of the first alginolytic operons in a marine bacterium: from their emergence in marine Flavobacteriia to their independent transfers to marine Proteobacteria and human gut Bacteroides.</title>
        <authorList>
            <person name="Thomas F."/>
            <person name="Barbeyron T."/>
            <person name="Tonon T."/>
            <person name="Genicot S."/>
            <person name="Czjzek M."/>
            <person name="Michel G."/>
        </authorList>
    </citation>
    <scope>NUCLEOTIDE SEQUENCE [LARGE SCALE GENOMIC DNA]</scope>
    <source>
        <strain evidence="3">DSM 12802 / CCUG 47099 / CIP 106680 / NCIMB 13871 / Dsij</strain>
    </source>
</reference>
<dbReference type="STRING" id="63186.ZOBELLIA_421"/>
<dbReference type="EMBL" id="FP476056">
    <property type="protein sequence ID" value="CAZ94494.1"/>
    <property type="molecule type" value="Genomic_DNA"/>
</dbReference>
<evidence type="ECO:0000313" key="2">
    <source>
        <dbReference type="EMBL" id="CAZ94494.1"/>
    </source>
</evidence>
<dbReference type="PANTHER" id="PTHR33840:SF1">
    <property type="entry name" value="TLE1 PHOSPHOLIPASE DOMAIN-CONTAINING PROTEIN"/>
    <property type="match status" value="1"/>
</dbReference>
<name>G0L9D6_ZOBGA</name>
<dbReference type="InterPro" id="IPR018712">
    <property type="entry name" value="Tle1-like_cat"/>
</dbReference>
<dbReference type="AlphaFoldDB" id="G0L9D6"/>
<sequence>MCQIGLTATSAGEEGAKNMLSGIKVQTAPVNVGDSTYEESIPEESIDITIGVFFDGTLNNAKNTKARLAFEKAGNTTWEGRKYREIKSNNADDDTGSYDNDLSNVARMEPAYVKKESGEELQTSIYIEGIGTINYGADDEKGKGLGEGPTGIPGKVEKACEQAAIKIKDLLDRSEAEKIKILRIDVFGFSRGAAAARHFIYKITRKIYGRGHVRTRKLITAYGKLGEELKANEVEQPLLLEVRFAGLYETVASYGIEHVFDTFQLDLDAVRKAKHTFHLVAQDEHRENFVITNIKSAGSKGVEKYIPGVHSDIGGGYTNNDHENHLVIREGTISMDEKRTQWIYKAARDMRDQLIKDSWYSPDEIYINKGKLTVGKNEHVRPNHALVVNRTVCSQSYSFIPLHIMVEYANSKIKCFNDTMIKEDYDINEDTSVKLPDNTNYTVNLKAIKARLDQHIYKNAAPMRFDNPKDVKMLRAIRANYIHSSAHYSQKIKIKGVWYPPHHPRDSYLTREREENDG</sequence>
<dbReference type="HOGENOM" id="CLU_008342_2_0_10"/>
<dbReference type="RefSeq" id="WP_013991807.1">
    <property type="nucleotide sequence ID" value="NC_015844.1"/>
</dbReference>
<dbReference type="OrthoDB" id="4378831at2"/>
<feature type="domain" description="T6SS Phospholipase effector Tle1-like catalytic" evidence="1">
    <location>
        <begin position="95"/>
        <end position="323"/>
    </location>
</feature>
<proteinExistence type="predicted"/>
<gene>
    <name evidence="2" type="ordered locus">zobellia_421</name>
</gene>